<proteinExistence type="predicted"/>
<accession>X0VPZ6</accession>
<dbReference type="PROSITE" id="PS51257">
    <property type="entry name" value="PROKAR_LIPOPROTEIN"/>
    <property type="match status" value="1"/>
</dbReference>
<protein>
    <submittedName>
        <fullName evidence="1">Uncharacterized protein</fullName>
    </submittedName>
</protein>
<organism evidence="1">
    <name type="scientific">marine sediment metagenome</name>
    <dbReference type="NCBI Taxonomy" id="412755"/>
    <lineage>
        <taxon>unclassified sequences</taxon>
        <taxon>metagenomes</taxon>
        <taxon>ecological metagenomes</taxon>
    </lineage>
</organism>
<comment type="caution">
    <text evidence="1">The sequence shown here is derived from an EMBL/GenBank/DDBJ whole genome shotgun (WGS) entry which is preliminary data.</text>
</comment>
<dbReference type="EMBL" id="BARS01038944">
    <property type="protein sequence ID" value="GAG14528.1"/>
    <property type="molecule type" value="Genomic_DNA"/>
</dbReference>
<feature type="non-terminal residue" evidence="1">
    <location>
        <position position="90"/>
    </location>
</feature>
<evidence type="ECO:0000313" key="1">
    <source>
        <dbReference type="EMBL" id="GAG14528.1"/>
    </source>
</evidence>
<sequence length="90" mass="9855">MNRRKERAVLALALPAAAVAHVWLGCLAAGAVDWPNPPGGTGGTWTDLGSTTKDWYVLADTHEEYDWKFEAEAWGYDGSWHLDEGAQEPV</sequence>
<name>X0VPZ6_9ZZZZ</name>
<gene>
    <name evidence="1" type="ORF">S01H1_59534</name>
</gene>
<reference evidence="1" key="1">
    <citation type="journal article" date="2014" name="Front. Microbiol.">
        <title>High frequency of phylogenetically diverse reductive dehalogenase-homologous genes in deep subseafloor sedimentary metagenomes.</title>
        <authorList>
            <person name="Kawai M."/>
            <person name="Futagami T."/>
            <person name="Toyoda A."/>
            <person name="Takaki Y."/>
            <person name="Nishi S."/>
            <person name="Hori S."/>
            <person name="Arai W."/>
            <person name="Tsubouchi T."/>
            <person name="Morono Y."/>
            <person name="Uchiyama I."/>
            <person name="Ito T."/>
            <person name="Fujiyama A."/>
            <person name="Inagaki F."/>
            <person name="Takami H."/>
        </authorList>
    </citation>
    <scope>NUCLEOTIDE SEQUENCE</scope>
    <source>
        <strain evidence="1">Expedition CK06-06</strain>
    </source>
</reference>
<dbReference type="AlphaFoldDB" id="X0VPZ6"/>